<name>A0A645JN74_9ZZZZ</name>
<evidence type="ECO:0000313" key="1">
    <source>
        <dbReference type="EMBL" id="MPN65081.1"/>
    </source>
</evidence>
<proteinExistence type="predicted"/>
<accession>A0A645JN74</accession>
<protein>
    <submittedName>
        <fullName evidence="1">Uncharacterized protein</fullName>
    </submittedName>
</protein>
<organism evidence="1">
    <name type="scientific">bioreactor metagenome</name>
    <dbReference type="NCBI Taxonomy" id="1076179"/>
    <lineage>
        <taxon>unclassified sequences</taxon>
        <taxon>metagenomes</taxon>
        <taxon>ecological metagenomes</taxon>
    </lineage>
</organism>
<dbReference type="AlphaFoldDB" id="A0A645JN74"/>
<dbReference type="EMBL" id="VSSQ01146911">
    <property type="protein sequence ID" value="MPN65081.1"/>
    <property type="molecule type" value="Genomic_DNA"/>
</dbReference>
<gene>
    <name evidence="1" type="ORF">SDC9_212860</name>
</gene>
<comment type="caution">
    <text evidence="1">The sequence shown here is derived from an EMBL/GenBank/DDBJ whole genome shotgun (WGS) entry which is preliminary data.</text>
</comment>
<reference evidence="1" key="1">
    <citation type="submission" date="2019-08" db="EMBL/GenBank/DDBJ databases">
        <authorList>
            <person name="Kucharzyk K."/>
            <person name="Murdoch R.W."/>
            <person name="Higgins S."/>
            <person name="Loffler F."/>
        </authorList>
    </citation>
    <scope>NUCLEOTIDE SEQUENCE</scope>
</reference>
<sequence>MPFGDGLYVFVVIGIFKPGLQHVVVDIGDRELCLDPADVHGLKLQVGHRAGRVLG</sequence>